<feature type="domain" description="AAA" evidence="1">
    <location>
        <begin position="3"/>
        <end position="181"/>
    </location>
</feature>
<proteinExistence type="predicted"/>
<dbReference type="EMBL" id="FPLD01000161">
    <property type="protein sequence ID" value="SGZ20160.1"/>
    <property type="molecule type" value="Genomic_DNA"/>
</dbReference>
<reference evidence="2 3" key="1">
    <citation type="submission" date="2016-11" db="EMBL/GenBank/DDBJ databases">
        <authorList>
            <person name="Jaros S."/>
            <person name="Januszkiewicz K."/>
            <person name="Wedrychowicz H."/>
        </authorList>
    </citation>
    <scope>NUCLEOTIDE SEQUENCE [LARGE SCALE GENOMIC DNA]</scope>
    <source>
        <strain evidence="2">NVI 5450</strain>
    </source>
</reference>
<evidence type="ECO:0000313" key="3">
    <source>
        <dbReference type="Proteomes" id="UP000183794"/>
    </source>
</evidence>
<gene>
    <name evidence="2" type="ORF">NVI5450_4841</name>
</gene>
<dbReference type="RefSeq" id="WP_075518649.1">
    <property type="nucleotide sequence ID" value="NZ_FPLD01000161.1"/>
</dbReference>
<dbReference type="Proteomes" id="UP000183794">
    <property type="component" value="Unassembled WGS sequence"/>
</dbReference>
<accession>A0A1L0ASH8</accession>
<organism evidence="2 3">
    <name type="scientific">Moritella viscosa</name>
    <dbReference type="NCBI Taxonomy" id="80854"/>
    <lineage>
        <taxon>Bacteria</taxon>
        <taxon>Pseudomonadati</taxon>
        <taxon>Pseudomonadota</taxon>
        <taxon>Gammaproteobacteria</taxon>
        <taxon>Alteromonadales</taxon>
        <taxon>Moritellaceae</taxon>
        <taxon>Moritella</taxon>
    </lineage>
</organism>
<dbReference type="PANTHER" id="PTHR13696">
    <property type="entry name" value="P-LOOP CONTAINING NUCLEOSIDE TRIPHOSPHATE HYDROLASE"/>
    <property type="match status" value="1"/>
</dbReference>
<dbReference type="PANTHER" id="PTHR13696:SF96">
    <property type="entry name" value="COBQ_COBB_MIND_PARA NUCLEOTIDE BINDING DOMAIN-CONTAINING PROTEIN"/>
    <property type="match status" value="1"/>
</dbReference>
<dbReference type="Gene3D" id="3.40.50.300">
    <property type="entry name" value="P-loop containing nucleotide triphosphate hydrolases"/>
    <property type="match status" value="1"/>
</dbReference>
<dbReference type="SUPFAM" id="SSF52540">
    <property type="entry name" value="P-loop containing nucleoside triphosphate hydrolases"/>
    <property type="match status" value="1"/>
</dbReference>
<evidence type="ECO:0000259" key="1">
    <source>
        <dbReference type="Pfam" id="PF13614"/>
    </source>
</evidence>
<dbReference type="InterPro" id="IPR027417">
    <property type="entry name" value="P-loop_NTPase"/>
</dbReference>
<evidence type="ECO:0000313" key="2">
    <source>
        <dbReference type="EMBL" id="SGZ20160.1"/>
    </source>
</evidence>
<dbReference type="AlphaFoldDB" id="A0A1L0ASH8"/>
<dbReference type="OrthoDB" id="9815116at2"/>
<dbReference type="InterPro" id="IPR050678">
    <property type="entry name" value="DNA_Partitioning_ATPase"/>
</dbReference>
<dbReference type="Pfam" id="PF13614">
    <property type="entry name" value="AAA_31"/>
    <property type="match status" value="1"/>
</dbReference>
<protein>
    <submittedName>
        <fullName evidence="2">Putative ParA chromosome partitioning protein</fullName>
    </submittedName>
</protein>
<name>A0A1L0ASH8_9GAMM</name>
<sequence length="259" mass="28614">MSKNVAIANQKGGVGKTFVAANLSVQLASKGNKVLMVELDPQGNLVRSFFDVPEDESPDFLTTQGMAHTLELFEEDFVGSPVQVRENLYLFGGDKKLSLVEKFGSELKDFFKYNINLLNDQFDFIVFDCPPSIGELQSSALAVATHLIVPSEASSASLQGASSIFTTAKSTRKRSNHQLQITGVLLNKLKRPSSNVQDVFVEEIREKFGALVFDTEIFSTVKVEESVASLEPIVEYSPQHAKKIGMDTFYSEFIKRTEA</sequence>
<dbReference type="InterPro" id="IPR025669">
    <property type="entry name" value="AAA_dom"/>
</dbReference>
<dbReference type="CDD" id="cd02042">
    <property type="entry name" value="ParAB_family"/>
    <property type="match status" value="1"/>
</dbReference>